<comment type="similarity">
    <text evidence="3">Belongs to the COPG family.</text>
</comment>
<evidence type="ECO:0000256" key="5">
    <source>
        <dbReference type="ARBA" id="ARBA00022490"/>
    </source>
</evidence>
<keyword evidence="9" id="KW-0333">Golgi apparatus</keyword>
<protein>
    <recommendedName>
        <fullName evidence="13">Coatomer gamma subunit appendage Ig-like subdomain domain-containing protein</fullName>
    </recommendedName>
</protein>
<keyword evidence="10" id="KW-0472">Membrane</keyword>
<dbReference type="GO" id="GO:0006891">
    <property type="term" value="P:intra-Golgi vesicle-mediated transport"/>
    <property type="evidence" value="ECO:0007669"/>
    <property type="project" value="TreeGrafter"/>
</dbReference>
<feature type="region of interest" description="Disordered" evidence="12">
    <location>
        <begin position="159"/>
        <end position="188"/>
    </location>
</feature>
<evidence type="ECO:0000256" key="3">
    <source>
        <dbReference type="ARBA" id="ARBA00010720"/>
    </source>
</evidence>
<dbReference type="InterPro" id="IPR017106">
    <property type="entry name" value="Coatomer_gsu"/>
</dbReference>
<evidence type="ECO:0000256" key="8">
    <source>
        <dbReference type="ARBA" id="ARBA00022927"/>
    </source>
</evidence>
<dbReference type="InterPro" id="IPR013041">
    <property type="entry name" value="Clathrin_app_Ig-like_sf"/>
</dbReference>
<evidence type="ECO:0000256" key="10">
    <source>
        <dbReference type="ARBA" id="ARBA00023136"/>
    </source>
</evidence>
<dbReference type="EMBL" id="UYRU01096084">
    <property type="protein sequence ID" value="VDN39623.1"/>
    <property type="molecule type" value="Genomic_DNA"/>
</dbReference>
<accession>A0A3P7NR68</accession>
<evidence type="ECO:0000256" key="1">
    <source>
        <dbReference type="ARBA" id="ARBA00004255"/>
    </source>
</evidence>
<keyword evidence="4" id="KW-0813">Transport</keyword>
<dbReference type="GO" id="GO:0006886">
    <property type="term" value="P:intracellular protein transport"/>
    <property type="evidence" value="ECO:0007669"/>
    <property type="project" value="InterPro"/>
</dbReference>
<dbReference type="Proteomes" id="UP000281553">
    <property type="component" value="Unassembled WGS sequence"/>
</dbReference>
<gene>
    <name evidence="14" type="ORF">DILT_LOCUS17955</name>
</gene>
<keyword evidence="7" id="KW-0931">ER-Golgi transport</keyword>
<dbReference type="GO" id="GO:0072384">
    <property type="term" value="P:organelle transport along microtubule"/>
    <property type="evidence" value="ECO:0007669"/>
    <property type="project" value="TreeGrafter"/>
</dbReference>
<dbReference type="OrthoDB" id="1074925at2759"/>
<evidence type="ECO:0000256" key="6">
    <source>
        <dbReference type="ARBA" id="ARBA00022737"/>
    </source>
</evidence>
<evidence type="ECO:0000256" key="2">
    <source>
        <dbReference type="ARBA" id="ARBA00004347"/>
    </source>
</evidence>
<dbReference type="GO" id="GO:0005198">
    <property type="term" value="F:structural molecule activity"/>
    <property type="evidence" value="ECO:0007669"/>
    <property type="project" value="InterPro"/>
</dbReference>
<keyword evidence="5" id="KW-0963">Cytoplasm</keyword>
<keyword evidence="6" id="KW-0677">Repeat</keyword>
<evidence type="ECO:0000313" key="15">
    <source>
        <dbReference type="Proteomes" id="UP000281553"/>
    </source>
</evidence>
<dbReference type="GO" id="GO:0006888">
    <property type="term" value="P:endoplasmic reticulum to Golgi vesicle-mediated transport"/>
    <property type="evidence" value="ECO:0007669"/>
    <property type="project" value="TreeGrafter"/>
</dbReference>
<feature type="domain" description="Coatomer gamma subunit appendage Ig-like subdomain" evidence="13">
    <location>
        <begin position="3"/>
        <end position="140"/>
    </location>
</feature>
<organism evidence="14 15">
    <name type="scientific">Dibothriocephalus latus</name>
    <name type="common">Fish tapeworm</name>
    <name type="synonym">Diphyllobothrium latum</name>
    <dbReference type="NCBI Taxonomy" id="60516"/>
    <lineage>
        <taxon>Eukaryota</taxon>
        <taxon>Metazoa</taxon>
        <taxon>Spiralia</taxon>
        <taxon>Lophotrochozoa</taxon>
        <taxon>Platyhelminthes</taxon>
        <taxon>Cestoda</taxon>
        <taxon>Eucestoda</taxon>
        <taxon>Diphyllobothriidea</taxon>
        <taxon>Diphyllobothriidae</taxon>
        <taxon>Dibothriocephalus</taxon>
    </lineage>
</organism>
<evidence type="ECO:0000256" key="4">
    <source>
        <dbReference type="ARBA" id="ARBA00022448"/>
    </source>
</evidence>
<evidence type="ECO:0000256" key="11">
    <source>
        <dbReference type="ARBA" id="ARBA00023329"/>
    </source>
</evidence>
<dbReference type="Gene3D" id="2.60.40.1480">
    <property type="entry name" value="Coatomer, gamma subunit, appendage domain"/>
    <property type="match status" value="1"/>
</dbReference>
<dbReference type="InterPro" id="IPR013040">
    <property type="entry name" value="Coatomer_gsu_app_Ig-like_dom"/>
</dbReference>
<dbReference type="GO" id="GO:0009306">
    <property type="term" value="P:protein secretion"/>
    <property type="evidence" value="ECO:0007669"/>
    <property type="project" value="TreeGrafter"/>
</dbReference>
<dbReference type="SUPFAM" id="SSF49348">
    <property type="entry name" value="Clathrin adaptor appendage domain"/>
    <property type="match status" value="1"/>
</dbReference>
<dbReference type="GO" id="GO:0000139">
    <property type="term" value="C:Golgi membrane"/>
    <property type="evidence" value="ECO:0007669"/>
    <property type="project" value="UniProtKB-SubCell"/>
</dbReference>
<dbReference type="Pfam" id="PF08752">
    <property type="entry name" value="COP-gamma_platf"/>
    <property type="match status" value="1"/>
</dbReference>
<sequence>MDRYAEQLAAIPEIKSLGPLFKSSAEVELTDPGAEYVVTCVKHTFRNHMVLQYECTNTMEDQLLENVYVELESEDEDYEVLQTIPCPNLEYNKPGSVYVIVELPETVSSLCNSFTNTLKFIVKDASAGPSDPGLSDEYSVSRWFDVKMKTKKFHLAGELETPSSHARLPTIAAVTATQDTGGKQKQPP</sequence>
<comment type="subcellular location">
    <subcellularLocation>
        <location evidence="2">Cytoplasmic vesicle</location>
        <location evidence="2">COPI-coated vesicle membrane</location>
        <topology evidence="2">Peripheral membrane protein</topology>
        <orientation evidence="2">Cytoplasmic side</orientation>
    </subcellularLocation>
    <subcellularLocation>
        <location evidence="1">Golgi apparatus membrane</location>
        <topology evidence="1">Peripheral membrane protein</topology>
        <orientation evidence="1">Cytoplasmic side</orientation>
    </subcellularLocation>
</comment>
<name>A0A3P7NR68_DIBLA</name>
<dbReference type="PANTHER" id="PTHR10261">
    <property type="entry name" value="COATOMER SUBUNIT GAMMA"/>
    <property type="match status" value="1"/>
</dbReference>
<keyword evidence="15" id="KW-1185">Reference proteome</keyword>
<dbReference type="FunFam" id="2.60.40.1480:FF:000001">
    <property type="entry name" value="Coatomer subunit gamma"/>
    <property type="match status" value="1"/>
</dbReference>
<dbReference type="GO" id="GO:0005793">
    <property type="term" value="C:endoplasmic reticulum-Golgi intermediate compartment"/>
    <property type="evidence" value="ECO:0007669"/>
    <property type="project" value="TreeGrafter"/>
</dbReference>
<proteinExistence type="inferred from homology"/>
<dbReference type="GO" id="GO:0005783">
    <property type="term" value="C:endoplasmic reticulum"/>
    <property type="evidence" value="ECO:0007669"/>
    <property type="project" value="TreeGrafter"/>
</dbReference>
<keyword evidence="8" id="KW-0653">Protein transport</keyword>
<evidence type="ECO:0000256" key="12">
    <source>
        <dbReference type="SAM" id="MobiDB-lite"/>
    </source>
</evidence>
<dbReference type="InterPro" id="IPR037067">
    <property type="entry name" value="Coatomer_gsu_app_sf"/>
</dbReference>
<keyword evidence="11" id="KW-0968">Cytoplasmic vesicle</keyword>
<evidence type="ECO:0000313" key="14">
    <source>
        <dbReference type="EMBL" id="VDN39623.1"/>
    </source>
</evidence>
<dbReference type="GO" id="GO:0030126">
    <property type="term" value="C:COPI vesicle coat"/>
    <property type="evidence" value="ECO:0007669"/>
    <property type="project" value="InterPro"/>
</dbReference>
<feature type="compositionally biased region" description="Polar residues" evidence="12">
    <location>
        <begin position="175"/>
        <end position="188"/>
    </location>
</feature>
<dbReference type="AlphaFoldDB" id="A0A3P7NR68"/>
<dbReference type="PANTHER" id="PTHR10261:SF0">
    <property type="entry name" value="COATOMER SUBUNIT GAMMA-2"/>
    <property type="match status" value="1"/>
</dbReference>
<evidence type="ECO:0000256" key="9">
    <source>
        <dbReference type="ARBA" id="ARBA00023034"/>
    </source>
</evidence>
<reference evidence="14 15" key="1">
    <citation type="submission" date="2018-11" db="EMBL/GenBank/DDBJ databases">
        <authorList>
            <consortium name="Pathogen Informatics"/>
        </authorList>
    </citation>
    <scope>NUCLEOTIDE SEQUENCE [LARGE SCALE GENOMIC DNA]</scope>
</reference>
<evidence type="ECO:0000256" key="7">
    <source>
        <dbReference type="ARBA" id="ARBA00022892"/>
    </source>
</evidence>
<evidence type="ECO:0000259" key="13">
    <source>
        <dbReference type="Pfam" id="PF08752"/>
    </source>
</evidence>